<evidence type="ECO:0000313" key="2">
    <source>
        <dbReference type="EMBL" id="SDO17687.1"/>
    </source>
</evidence>
<reference evidence="3" key="1">
    <citation type="submission" date="2016-10" db="EMBL/GenBank/DDBJ databases">
        <authorList>
            <person name="Varghese N."/>
            <person name="Submissions S."/>
        </authorList>
    </citation>
    <scope>NUCLEOTIDE SEQUENCE [LARGE SCALE GENOMIC DNA]</scope>
    <source>
        <strain evidence="3">DSM 19110</strain>
    </source>
</reference>
<protein>
    <submittedName>
        <fullName evidence="2">Uncharacterized protein</fullName>
    </submittedName>
</protein>
<feature type="transmembrane region" description="Helical" evidence="1">
    <location>
        <begin position="12"/>
        <end position="31"/>
    </location>
</feature>
<keyword evidence="1" id="KW-0472">Membrane</keyword>
<name>A0A1H0HEX6_9SPHI</name>
<keyword evidence="3" id="KW-1185">Reference proteome</keyword>
<evidence type="ECO:0000256" key="1">
    <source>
        <dbReference type="SAM" id="Phobius"/>
    </source>
</evidence>
<evidence type="ECO:0000313" key="3">
    <source>
        <dbReference type="Proteomes" id="UP000183200"/>
    </source>
</evidence>
<dbReference type="AlphaFoldDB" id="A0A1H0HEX6"/>
<proteinExistence type="predicted"/>
<keyword evidence="1" id="KW-1133">Transmembrane helix</keyword>
<dbReference type="EMBL" id="FNGY01000012">
    <property type="protein sequence ID" value="SDO17687.1"/>
    <property type="molecule type" value="Genomic_DNA"/>
</dbReference>
<keyword evidence="1" id="KW-0812">Transmembrane</keyword>
<organism evidence="2 3">
    <name type="scientific">Pedobacter steynii</name>
    <dbReference type="NCBI Taxonomy" id="430522"/>
    <lineage>
        <taxon>Bacteria</taxon>
        <taxon>Pseudomonadati</taxon>
        <taxon>Bacteroidota</taxon>
        <taxon>Sphingobacteriia</taxon>
        <taxon>Sphingobacteriales</taxon>
        <taxon>Sphingobacteriaceae</taxon>
        <taxon>Pedobacter</taxon>
    </lineage>
</organism>
<sequence length="51" mass="6134">MNEIEYLVHSIYIKFNNFLTLTLLVFWIFLVNHEKFTFTTNNLAISATFFN</sequence>
<accession>A0A1H0HEX6</accession>
<gene>
    <name evidence="2" type="ORF">SAMN05421820_112128</name>
</gene>
<dbReference type="Proteomes" id="UP000183200">
    <property type="component" value="Unassembled WGS sequence"/>
</dbReference>